<feature type="region of interest" description="Disordered" evidence="1">
    <location>
        <begin position="412"/>
        <end position="443"/>
    </location>
</feature>
<dbReference type="EMBL" id="AP021876">
    <property type="protein sequence ID" value="BBO83653.1"/>
    <property type="molecule type" value="Genomic_DNA"/>
</dbReference>
<organism evidence="3 4">
    <name type="scientific">Desulfosarcina ovata subsp. sediminis</name>
    <dbReference type="NCBI Taxonomy" id="885957"/>
    <lineage>
        <taxon>Bacteria</taxon>
        <taxon>Pseudomonadati</taxon>
        <taxon>Thermodesulfobacteriota</taxon>
        <taxon>Desulfobacteria</taxon>
        <taxon>Desulfobacterales</taxon>
        <taxon>Desulfosarcinaceae</taxon>
        <taxon>Desulfosarcina</taxon>
    </lineage>
</organism>
<evidence type="ECO:0000259" key="2">
    <source>
        <dbReference type="SMART" id="SM00089"/>
    </source>
</evidence>
<evidence type="ECO:0000313" key="4">
    <source>
        <dbReference type="Proteomes" id="UP000425960"/>
    </source>
</evidence>
<feature type="compositionally biased region" description="Low complexity" evidence="1">
    <location>
        <begin position="330"/>
        <end position="345"/>
    </location>
</feature>
<reference evidence="3 4" key="1">
    <citation type="submission" date="2019-11" db="EMBL/GenBank/DDBJ databases">
        <title>Comparative genomics of hydrocarbon-degrading Desulfosarcina strains.</title>
        <authorList>
            <person name="Watanabe M."/>
            <person name="Kojima H."/>
            <person name="Fukui M."/>
        </authorList>
    </citation>
    <scope>NUCLEOTIDE SEQUENCE [LARGE SCALE GENOMIC DNA]</scope>
    <source>
        <strain evidence="3 4">28bB2T</strain>
    </source>
</reference>
<feature type="domain" description="PKD/Chitinase" evidence="2">
    <location>
        <begin position="808"/>
        <end position="901"/>
    </location>
</feature>
<dbReference type="InterPro" id="IPR022409">
    <property type="entry name" value="PKD/Chitinase_dom"/>
</dbReference>
<feature type="domain" description="PKD/Chitinase" evidence="2">
    <location>
        <begin position="318"/>
        <end position="411"/>
    </location>
</feature>
<feature type="region of interest" description="Disordered" evidence="1">
    <location>
        <begin position="314"/>
        <end position="345"/>
    </location>
</feature>
<proteinExistence type="predicted"/>
<feature type="compositionally biased region" description="Low complexity" evidence="1">
    <location>
        <begin position="526"/>
        <end position="541"/>
    </location>
</feature>
<dbReference type="Gene3D" id="2.60.40.3010">
    <property type="match status" value="1"/>
</dbReference>
<dbReference type="RefSeq" id="WP_155323805.1">
    <property type="nucleotide sequence ID" value="NZ_AP021876.1"/>
</dbReference>
<dbReference type="SUPFAM" id="SSF49299">
    <property type="entry name" value="PKD domain"/>
    <property type="match status" value="8"/>
</dbReference>
<feature type="domain" description="PKD/Chitinase" evidence="2">
    <location>
        <begin position="416"/>
        <end position="509"/>
    </location>
</feature>
<feature type="domain" description="PKD/Chitinase" evidence="2">
    <location>
        <begin position="1110"/>
        <end position="1200"/>
    </location>
</feature>
<dbReference type="InterPro" id="IPR013783">
    <property type="entry name" value="Ig-like_fold"/>
</dbReference>
<feature type="domain" description="PKD/Chitinase" evidence="2">
    <location>
        <begin position="514"/>
        <end position="591"/>
    </location>
</feature>
<gene>
    <name evidence="3" type="ORF">DSCO28_42190</name>
</gene>
<feature type="region of interest" description="Disordered" evidence="1">
    <location>
        <begin position="510"/>
        <end position="541"/>
    </location>
</feature>
<feature type="region of interest" description="Disordered" evidence="1">
    <location>
        <begin position="807"/>
        <end position="835"/>
    </location>
</feature>
<evidence type="ECO:0000256" key="1">
    <source>
        <dbReference type="SAM" id="MobiDB-lite"/>
    </source>
</evidence>
<feature type="domain" description="PKD/Chitinase" evidence="2">
    <location>
        <begin position="710"/>
        <end position="787"/>
    </location>
</feature>
<feature type="compositionally biased region" description="Polar residues" evidence="1">
    <location>
        <begin position="510"/>
        <end position="521"/>
    </location>
</feature>
<dbReference type="SMART" id="SM00089">
    <property type="entry name" value="PKD"/>
    <property type="match status" value="8"/>
</dbReference>
<protein>
    <recommendedName>
        <fullName evidence="2">PKD/Chitinase domain-containing protein</fullName>
    </recommendedName>
</protein>
<dbReference type="CDD" id="cd00146">
    <property type="entry name" value="PKD"/>
    <property type="match status" value="2"/>
</dbReference>
<dbReference type="Proteomes" id="UP000425960">
    <property type="component" value="Chromosome"/>
</dbReference>
<dbReference type="InterPro" id="IPR035986">
    <property type="entry name" value="PKD_dom_sf"/>
</dbReference>
<dbReference type="InterPro" id="IPR029865">
    <property type="entry name" value="KIAA0319-like"/>
</dbReference>
<feature type="domain" description="PKD/Chitinase" evidence="2">
    <location>
        <begin position="612"/>
        <end position="705"/>
    </location>
</feature>
<name>A0A5K7ZTW0_9BACT</name>
<feature type="compositionally biased region" description="Polar residues" evidence="1">
    <location>
        <begin position="412"/>
        <end position="423"/>
    </location>
</feature>
<dbReference type="Pfam" id="PF22352">
    <property type="entry name" value="K319L-like_PKD"/>
    <property type="match status" value="9"/>
</dbReference>
<dbReference type="GO" id="GO:0016020">
    <property type="term" value="C:membrane"/>
    <property type="evidence" value="ECO:0007669"/>
    <property type="project" value="TreeGrafter"/>
</dbReference>
<dbReference type="PANTHER" id="PTHR46182">
    <property type="entry name" value="FI19480P1"/>
    <property type="match status" value="1"/>
</dbReference>
<dbReference type="PANTHER" id="PTHR46182:SF2">
    <property type="entry name" value="FI19480P1"/>
    <property type="match status" value="1"/>
</dbReference>
<sequence>MRIIVIVLSLLIGSISMIDPVRAESTYATSVVDYDAYFMNWDGTNGFYHNPVDAYPDAGADLDWLLGGVDETVAAGWGGDAEGGTLTLYYDTAFTADGTDAADIVVHGFGFAYNTPFSTEKGAMRVFASADGENWTVISDYVGYDNGDTWEANPDFTESNPGVPSVIMEIDLDDDISNTYAGPISYLKFELGDGETGHGRAFFTSAIEGVTAYQASTAPTADAGADQTVDEGEAVTLDGSDSSDPDGDALSYQWVQTDSSGYDVSLSDATSATASFTAPEVAADGAVLIFQLTVTDSGGLDATDTVRISIVSENQSPTADASDDQTVGEGTLVSLDGSGSSDPDGDALSYQWVQTDSSGYDVSLSDATSATASFTAPEVAADGAVLIFQLTVTDSGGLDATDTVRVSIVSENQSPTADASADQTVGEGTLVSLDGSGSSDPDGDALSYQWVQTDSSGYDVSLSDATSATASFTAPEVAADGAVLIFQLTVTDSGGLDATDTVRVSIVSENQSPTADASADQTVGEGTLVSLDGSGSSDPDGDALSYQWVQTDSSGVSVSLSDADTATPSFTAPDVAADGASLTFELTVTDTCDLADTDTVIINIEFVNQSPTADAGADQTVDEGEAVTLDGSGSSDPDGDALSYQWVQTDSSGYDVSLSDATSAKASFTAPEVAAASAVLIFQLTVTDSGGLDATDTVRVSIVSENQSPTADAGADQTVDEGEAVTLDGSGSSDPDGDALSYQWVQTDSSGVSVSLSDADTATPSFTAPDVAAGEASLTFELTVTDTCDLADTDTVIINIEFVNQSPTADAGDGQTVTEGDTVSLDGSGSSDPDGDTLSYQWVQADSSGYNVSLSNADSAAPSFTAPDVDADSASLTFTLTVTDTGGLSGTASVIITVGDADTSSDSVFATAVIDYGAYPASVPDDGIFMNWDNTEGFYHNEVTAYPDAGANLDWLLGEVDESQAAGWGGDANGGYLILYFDTAFTADGTDAADIVVYGFGYAYNTPFTSEKGAITVSVSADGENWTVVSDYEGYANGDVWEANPDFTESSPGVQSVIMQIDLDDAISHTYDGAISYLRFELGDGTEGHGRAFFVNAVEGGEMNVAPMAEAGISQEVDPGAEVTLDGTGSEDIDDGIATYAWTQVEASAAITVILDDATSPAPTFTAPDAPGESLTFELTVTDYAGQSDTDTVAITIIKASDITDYYATGVAEESGCISWEEQAADGGENALGLPDYVPDSEGDCSGWDSGTGYLVVKFNNPLEDTDGLDDLAIAHCGTGETEILASADGQAWTSLGTLPAGSDACEEVAYTAYDFSDADIDDVQYIKIEKTGSSARFIDAVFVPVRVYGATAEDTDDEYPDGCVDWVAKQADDGENALGEPDYDDSTAGIGNCSGWMVEAGRITIGFDKPFFDGQGDDLNVYHFGRGGANVQASTDGLEWISLGELPAGINGGSQLDTAGYDLADAGITWIQYVRINKTQVGYTYGRFIDAVEGIYGIPGATGAAGRDQTVTEGTAVTLGADADDDDSESVAYTWKQTGGLSVALSDDNAKNPQFIAPMIDGGKTELRFTVARTEDSTETEDEVRIVVVDNGMTLSATEEDHFSEAEIVFNNDVGADNLDWTACNMGLSCEGGSVVFYEAQDPDSTLSSDYIDDFEDRPKNILYGLLAVDVKTDVIGGTAVVSVFLPEAAGSDYCWYKYSEDLGWIDFSRNALSDDSDNGAEFNADRTVVTLTLTDGGPYDDDGLANGIVKDPSGLADATTVNAWHDEGGGGCFIGTALPQSKY</sequence>
<dbReference type="GO" id="GO:0031410">
    <property type="term" value="C:cytoplasmic vesicle"/>
    <property type="evidence" value="ECO:0007669"/>
    <property type="project" value="TreeGrafter"/>
</dbReference>
<dbReference type="InterPro" id="IPR053784">
    <property type="entry name" value="Choice_anch_U_dom"/>
</dbReference>
<dbReference type="KEGG" id="dov:DSCO28_42190"/>
<feature type="domain" description="PKD/Chitinase" evidence="2">
    <location>
        <begin position="220"/>
        <end position="313"/>
    </location>
</feature>
<feature type="compositionally biased region" description="Low complexity" evidence="1">
    <location>
        <begin position="428"/>
        <end position="443"/>
    </location>
</feature>
<dbReference type="Gene3D" id="2.60.40.10">
    <property type="entry name" value="Immunoglobulins"/>
    <property type="match status" value="8"/>
</dbReference>
<evidence type="ECO:0000313" key="3">
    <source>
        <dbReference type="EMBL" id="BBO83653.1"/>
    </source>
</evidence>
<dbReference type="NCBIfam" id="NF041766">
    <property type="entry name" value="choice_anch_U"/>
    <property type="match status" value="1"/>
</dbReference>
<accession>A0A5K7ZTW0</accession>